<dbReference type="GeneID" id="19404624"/>
<evidence type="ECO:0000256" key="2">
    <source>
        <dbReference type="ARBA" id="ARBA00022487"/>
    </source>
</evidence>
<keyword evidence="6 10" id="KW-0378">Hydrolase</keyword>
<keyword evidence="7" id="KW-0106">Calcium</keyword>
<dbReference type="Proteomes" id="UP000016935">
    <property type="component" value="Unassembled WGS sequence"/>
</dbReference>
<name>R0KU35_EXST2</name>
<dbReference type="InterPro" id="IPR029058">
    <property type="entry name" value="AB_hydrolase_fold"/>
</dbReference>
<feature type="signal peptide" evidence="10">
    <location>
        <begin position="1"/>
        <end position="19"/>
    </location>
</feature>
<evidence type="ECO:0000256" key="6">
    <source>
        <dbReference type="ARBA" id="ARBA00022801"/>
    </source>
</evidence>
<protein>
    <recommendedName>
        <fullName evidence="10">Carboxylic ester hydrolase</fullName>
        <ecNumber evidence="10">3.1.1.-</ecNumber>
    </recommendedName>
</protein>
<evidence type="ECO:0000256" key="9">
    <source>
        <dbReference type="ARBA" id="ARBA00034075"/>
    </source>
</evidence>
<keyword evidence="3" id="KW-0119">Carbohydrate metabolism</keyword>
<dbReference type="HOGENOM" id="CLU_014819_1_0_1"/>
<evidence type="ECO:0000256" key="10">
    <source>
        <dbReference type="RuleBase" id="RU361238"/>
    </source>
</evidence>
<dbReference type="SUPFAM" id="SSF53474">
    <property type="entry name" value="alpha/beta-Hydrolases"/>
    <property type="match status" value="1"/>
</dbReference>
<accession>R0KU35</accession>
<reference evidence="11 12" key="2">
    <citation type="journal article" date="2013" name="PLoS Genet.">
        <title>Comparative genome structure, secondary metabolite, and effector coding capacity across Cochliobolus pathogens.</title>
        <authorList>
            <person name="Condon B.J."/>
            <person name="Leng Y."/>
            <person name="Wu D."/>
            <person name="Bushley K.E."/>
            <person name="Ohm R.A."/>
            <person name="Otillar R."/>
            <person name="Martin J."/>
            <person name="Schackwitz W."/>
            <person name="Grimwood J."/>
            <person name="MohdZainudin N."/>
            <person name="Xue C."/>
            <person name="Wang R."/>
            <person name="Manning V.A."/>
            <person name="Dhillon B."/>
            <person name="Tu Z.J."/>
            <person name="Steffenson B.J."/>
            <person name="Salamov A."/>
            <person name="Sun H."/>
            <person name="Lowry S."/>
            <person name="LaButti K."/>
            <person name="Han J."/>
            <person name="Copeland A."/>
            <person name="Lindquist E."/>
            <person name="Barry K."/>
            <person name="Schmutz J."/>
            <person name="Baker S.E."/>
            <person name="Ciuffetti L.M."/>
            <person name="Grigoriev I.V."/>
            <person name="Zhong S."/>
            <person name="Turgeon B.G."/>
        </authorList>
    </citation>
    <scope>NUCLEOTIDE SEQUENCE [LARGE SCALE GENOMIC DNA]</scope>
    <source>
        <strain evidence="12">28A</strain>
    </source>
</reference>
<evidence type="ECO:0000256" key="5">
    <source>
        <dbReference type="ARBA" id="ARBA00022729"/>
    </source>
</evidence>
<dbReference type="EC" id="3.1.1.-" evidence="10"/>
<keyword evidence="2" id="KW-0719">Serine esterase</keyword>
<comment type="similarity">
    <text evidence="1 10">Belongs to the tannase family.</text>
</comment>
<dbReference type="GO" id="GO:0046872">
    <property type="term" value="F:metal ion binding"/>
    <property type="evidence" value="ECO:0007669"/>
    <property type="project" value="UniProtKB-KW"/>
</dbReference>
<evidence type="ECO:0000256" key="8">
    <source>
        <dbReference type="ARBA" id="ARBA00023157"/>
    </source>
</evidence>
<evidence type="ECO:0000256" key="1">
    <source>
        <dbReference type="ARBA" id="ARBA00006249"/>
    </source>
</evidence>
<keyword evidence="3" id="KW-0624">Polysaccharide degradation</keyword>
<dbReference type="PANTHER" id="PTHR33938">
    <property type="entry name" value="FERULOYL ESTERASE B-RELATED"/>
    <property type="match status" value="1"/>
</dbReference>
<reference evidence="11 12" key="1">
    <citation type="journal article" date="2012" name="PLoS Pathog.">
        <title>Diverse lifestyles and strategies of plant pathogenesis encoded in the genomes of eighteen Dothideomycetes fungi.</title>
        <authorList>
            <person name="Ohm R.A."/>
            <person name="Feau N."/>
            <person name="Henrissat B."/>
            <person name="Schoch C.L."/>
            <person name="Horwitz B.A."/>
            <person name="Barry K.W."/>
            <person name="Condon B.J."/>
            <person name="Copeland A.C."/>
            <person name="Dhillon B."/>
            <person name="Glaser F."/>
            <person name="Hesse C.N."/>
            <person name="Kosti I."/>
            <person name="LaButti K."/>
            <person name="Lindquist E.A."/>
            <person name="Lucas S."/>
            <person name="Salamov A.A."/>
            <person name="Bradshaw R.E."/>
            <person name="Ciuffetti L."/>
            <person name="Hamelin R.C."/>
            <person name="Kema G.H.J."/>
            <person name="Lawrence C."/>
            <person name="Scott J.A."/>
            <person name="Spatafora J.W."/>
            <person name="Turgeon B.G."/>
            <person name="de Wit P.J.G.M."/>
            <person name="Zhong S."/>
            <person name="Goodwin S.B."/>
            <person name="Grigoriev I.V."/>
        </authorList>
    </citation>
    <scope>NUCLEOTIDE SEQUENCE [LARGE SCALE GENOMIC DNA]</scope>
    <source>
        <strain evidence="12">28A</strain>
    </source>
</reference>
<keyword evidence="12" id="KW-1185">Reference proteome</keyword>
<dbReference type="eggNOG" id="ENOG502QPXZ">
    <property type="taxonomic scope" value="Eukaryota"/>
</dbReference>
<comment type="catalytic activity">
    <reaction evidence="9">
        <text>feruloyl-polysaccharide + H2O = ferulate + polysaccharide.</text>
        <dbReference type="EC" id="3.1.1.73"/>
    </reaction>
</comment>
<proteinExistence type="inferred from homology"/>
<evidence type="ECO:0000256" key="4">
    <source>
        <dbReference type="ARBA" id="ARBA00022723"/>
    </source>
</evidence>
<keyword evidence="3" id="KW-0858">Xylan degradation</keyword>
<feature type="chain" id="PRO_5005145278" description="Carboxylic ester hydrolase" evidence="10">
    <location>
        <begin position="20"/>
        <end position="546"/>
    </location>
</feature>
<dbReference type="InterPro" id="IPR011118">
    <property type="entry name" value="Tannase/feruloyl_esterase"/>
</dbReference>
<sequence>MRLQKPLSAMLLGTCPVLAYPQCPSNGTAPADFSANCADLASKLVIDGGVVHAVELITADTNFSAPIYNQTCADGSQFQVMSVDMCRVAVYVSTSERSGFNMEAWLPSNYTGRFLATGNGGLNGCMDFSKLGYASNLGFAAIATNNGHNGTNGDPFYKNPDVVEDFAYRALRNGAKVGKQITQTFYGKPQDKSYYLGCSTGGRQGFKMAQDFPGEWDGILAGAPAIAFDNLTSWSGSFYTITGPPDAPTFVTSAQWAQVEADVMKQCDTIDHYKDGIIENPLLCKYDPSGLACSPGSNSTTCLTPDQFATVKTTFLPLRNDQGDLVYPALQPGAQAVAAFIIFTGRPFPYTTDWFRYALYNDPTWDPATLGSKDYDRAAQLNPFNIQTFNGDLSGVKNNGTKILHWHGGADPVISSENSARYYEHVRKTMQLAPEELDEFYRYFIVSGTSHCAGGVGAHAIGQDEGEINGYDPKHNVLMALVDWVENGNAPETIIGTKFVNDTQALGVEFERAHCKFPKSNQYKGEGDPTLPESWECVEKEMVVPQ</sequence>
<dbReference type="GO" id="GO:0045493">
    <property type="term" value="P:xylan catabolic process"/>
    <property type="evidence" value="ECO:0007669"/>
    <property type="project" value="UniProtKB-KW"/>
</dbReference>
<keyword evidence="8" id="KW-1015">Disulfide bond</keyword>
<dbReference type="GO" id="GO:0030600">
    <property type="term" value="F:feruloyl esterase activity"/>
    <property type="evidence" value="ECO:0007669"/>
    <property type="project" value="UniProtKB-EC"/>
</dbReference>
<dbReference type="Pfam" id="PF07519">
    <property type="entry name" value="Tannase"/>
    <property type="match status" value="1"/>
</dbReference>
<evidence type="ECO:0000256" key="7">
    <source>
        <dbReference type="ARBA" id="ARBA00022837"/>
    </source>
</evidence>
<dbReference type="EMBL" id="KB908481">
    <property type="protein sequence ID" value="EOA91287.1"/>
    <property type="molecule type" value="Genomic_DNA"/>
</dbReference>
<dbReference type="AlphaFoldDB" id="R0KU35"/>
<evidence type="ECO:0000313" key="11">
    <source>
        <dbReference type="EMBL" id="EOA91287.1"/>
    </source>
</evidence>
<dbReference type="Gene3D" id="3.40.50.1820">
    <property type="entry name" value="alpha/beta hydrolase"/>
    <property type="match status" value="1"/>
</dbReference>
<dbReference type="PANTHER" id="PTHR33938:SF15">
    <property type="entry name" value="FERULOYL ESTERASE B-RELATED"/>
    <property type="match status" value="1"/>
</dbReference>
<evidence type="ECO:0000313" key="12">
    <source>
        <dbReference type="Proteomes" id="UP000016935"/>
    </source>
</evidence>
<keyword evidence="5 10" id="KW-0732">Signal</keyword>
<organism evidence="11 12">
    <name type="scientific">Exserohilum turcicum (strain 28A)</name>
    <name type="common">Northern leaf blight fungus</name>
    <name type="synonym">Setosphaeria turcica</name>
    <dbReference type="NCBI Taxonomy" id="671987"/>
    <lineage>
        <taxon>Eukaryota</taxon>
        <taxon>Fungi</taxon>
        <taxon>Dikarya</taxon>
        <taxon>Ascomycota</taxon>
        <taxon>Pezizomycotina</taxon>
        <taxon>Dothideomycetes</taxon>
        <taxon>Pleosporomycetidae</taxon>
        <taxon>Pleosporales</taxon>
        <taxon>Pleosporineae</taxon>
        <taxon>Pleosporaceae</taxon>
        <taxon>Exserohilum</taxon>
    </lineage>
</organism>
<keyword evidence="4" id="KW-0479">Metal-binding</keyword>
<evidence type="ECO:0000256" key="3">
    <source>
        <dbReference type="ARBA" id="ARBA00022651"/>
    </source>
</evidence>
<dbReference type="OrthoDB" id="3039123at2759"/>
<dbReference type="RefSeq" id="XP_008020266.1">
    <property type="nucleotide sequence ID" value="XM_008022075.1"/>
</dbReference>
<gene>
    <name evidence="11" type="ORF">SETTUDRAFT_40423</name>
</gene>